<reference evidence="17 18" key="1">
    <citation type="submission" date="2016-10" db="EMBL/GenBank/DDBJ databases">
        <authorList>
            <person name="de Groot N.N."/>
        </authorList>
    </citation>
    <scope>NUCLEOTIDE SEQUENCE [LARGE SCALE GENOMIC DNA]</scope>
    <source>
        <strain evidence="17 18">DSM 7343</strain>
    </source>
</reference>
<dbReference type="Gene3D" id="3.30.470.30">
    <property type="entry name" value="DNA ligase/mRNA capping enzyme"/>
    <property type="match status" value="1"/>
</dbReference>
<dbReference type="FunFam" id="2.40.50.140:FF:000012">
    <property type="entry name" value="DNA ligase"/>
    <property type="match status" value="1"/>
</dbReference>
<evidence type="ECO:0000256" key="12">
    <source>
        <dbReference type="ARBA" id="ARBA00034005"/>
    </source>
</evidence>
<keyword evidence="5 14" id="KW-0235">DNA replication</keyword>
<dbReference type="Gene3D" id="1.10.150.20">
    <property type="entry name" value="5' to 3' exonuclease, C-terminal subdomain"/>
    <property type="match status" value="2"/>
</dbReference>
<evidence type="ECO:0000313" key="17">
    <source>
        <dbReference type="EMBL" id="SEA23399.1"/>
    </source>
</evidence>
<feature type="binding site" evidence="14">
    <location>
        <position position="435"/>
    </location>
    <ligand>
        <name>Zn(2+)</name>
        <dbReference type="ChEBI" id="CHEBI:29105"/>
    </ligand>
</feature>
<feature type="binding site" evidence="14">
    <location>
        <position position="141"/>
    </location>
    <ligand>
        <name>NAD(+)</name>
        <dbReference type="ChEBI" id="CHEBI:57540"/>
    </ligand>
</feature>
<dbReference type="GO" id="GO:0046872">
    <property type="term" value="F:metal ion binding"/>
    <property type="evidence" value="ECO:0007669"/>
    <property type="project" value="UniProtKB-KW"/>
</dbReference>
<keyword evidence="4 14" id="KW-0436">Ligase</keyword>
<evidence type="ECO:0000256" key="9">
    <source>
        <dbReference type="ARBA" id="ARBA00022842"/>
    </source>
</evidence>
<dbReference type="InterPro" id="IPR013839">
    <property type="entry name" value="DNAligase_adenylation"/>
</dbReference>
<keyword evidence="11 14" id="KW-0234">DNA repair</keyword>
<dbReference type="PROSITE" id="PS50172">
    <property type="entry name" value="BRCT"/>
    <property type="match status" value="1"/>
</dbReference>
<accession>A0A1H3ZI15</accession>
<dbReference type="InterPro" id="IPR001679">
    <property type="entry name" value="DNA_ligase"/>
</dbReference>
<evidence type="ECO:0000256" key="3">
    <source>
        <dbReference type="ARBA" id="ARBA00013308"/>
    </source>
</evidence>
<dbReference type="SMART" id="SM00292">
    <property type="entry name" value="BRCT"/>
    <property type="match status" value="1"/>
</dbReference>
<dbReference type="NCBIfam" id="NF005932">
    <property type="entry name" value="PRK07956.1"/>
    <property type="match status" value="1"/>
</dbReference>
<name>A0A1H3ZI15_9BACT</name>
<dbReference type="Pfam" id="PF03120">
    <property type="entry name" value="OB_DNA_ligase"/>
    <property type="match status" value="1"/>
</dbReference>
<evidence type="ECO:0000259" key="16">
    <source>
        <dbReference type="PROSITE" id="PS50172"/>
    </source>
</evidence>
<dbReference type="GO" id="GO:0003911">
    <property type="term" value="F:DNA ligase (NAD+) activity"/>
    <property type="evidence" value="ECO:0007669"/>
    <property type="project" value="UniProtKB-UniRule"/>
</dbReference>
<dbReference type="Gene3D" id="3.40.50.10190">
    <property type="entry name" value="BRCT domain"/>
    <property type="match status" value="1"/>
</dbReference>
<dbReference type="InterPro" id="IPR041663">
    <property type="entry name" value="DisA/LigA_HHH"/>
</dbReference>
<evidence type="ECO:0000256" key="1">
    <source>
        <dbReference type="ARBA" id="ARBA00004067"/>
    </source>
</evidence>
<feature type="active site" description="N6-AMP-lysine intermediate" evidence="14">
    <location>
        <position position="120"/>
    </location>
</feature>
<dbReference type="Pfam" id="PF00533">
    <property type="entry name" value="BRCT"/>
    <property type="match status" value="1"/>
</dbReference>
<evidence type="ECO:0000256" key="2">
    <source>
        <dbReference type="ARBA" id="ARBA00012722"/>
    </source>
</evidence>
<keyword evidence="9 14" id="KW-0460">Magnesium</keyword>
<dbReference type="InterPro" id="IPR033136">
    <property type="entry name" value="DNA_ligase_CS"/>
</dbReference>
<comment type="function">
    <text evidence="1 14">DNA ligase that catalyzes the formation of phosphodiester linkages between 5'-phosphoryl and 3'-hydroxyl groups in double-stranded DNA using NAD as a coenzyme and as the energy source for the reaction. It is essential for DNA replication and repair of damaged DNA.</text>
</comment>
<feature type="binding site" evidence="14">
    <location>
        <begin position="86"/>
        <end position="87"/>
    </location>
    <ligand>
        <name>NAD(+)</name>
        <dbReference type="ChEBI" id="CHEBI:57540"/>
    </ligand>
</feature>
<keyword evidence="7 14" id="KW-0227">DNA damage</keyword>
<gene>
    <name evidence="14" type="primary">ligA</name>
    <name evidence="17" type="ORF">SAMN05660420_01537</name>
</gene>
<evidence type="ECO:0000256" key="11">
    <source>
        <dbReference type="ARBA" id="ARBA00023204"/>
    </source>
</evidence>
<dbReference type="SUPFAM" id="SSF50249">
    <property type="entry name" value="Nucleic acid-binding proteins"/>
    <property type="match status" value="1"/>
</dbReference>
<dbReference type="InterPro" id="IPR012340">
    <property type="entry name" value="NA-bd_OB-fold"/>
</dbReference>
<comment type="similarity">
    <text evidence="13 14">Belongs to the NAD-dependent DNA ligase family. LigA subfamily.</text>
</comment>
<dbReference type="CDD" id="cd00114">
    <property type="entry name" value="LIGANc"/>
    <property type="match status" value="1"/>
</dbReference>
<evidence type="ECO:0000256" key="8">
    <source>
        <dbReference type="ARBA" id="ARBA00022833"/>
    </source>
</evidence>
<evidence type="ECO:0000256" key="13">
    <source>
        <dbReference type="ARBA" id="ARBA00060881"/>
    </source>
</evidence>
<evidence type="ECO:0000256" key="5">
    <source>
        <dbReference type="ARBA" id="ARBA00022705"/>
    </source>
</evidence>
<dbReference type="RefSeq" id="WP_092346376.1">
    <property type="nucleotide sequence ID" value="NZ_FNQN01000004.1"/>
</dbReference>
<dbReference type="AlphaFoldDB" id="A0A1H3ZI15"/>
<dbReference type="InterPro" id="IPR003583">
    <property type="entry name" value="Hlx-hairpin-Hlx_DNA-bd_motif"/>
</dbReference>
<evidence type="ECO:0000256" key="14">
    <source>
        <dbReference type="HAMAP-Rule" id="MF_01588"/>
    </source>
</evidence>
<dbReference type="Gene3D" id="1.10.287.610">
    <property type="entry name" value="Helix hairpin bin"/>
    <property type="match status" value="1"/>
</dbReference>
<dbReference type="PIRSF" id="PIRSF001604">
    <property type="entry name" value="LigA"/>
    <property type="match status" value="1"/>
</dbReference>
<dbReference type="SUPFAM" id="SSF56091">
    <property type="entry name" value="DNA ligase/mRNA capping enzyme, catalytic domain"/>
    <property type="match status" value="1"/>
</dbReference>
<dbReference type="SUPFAM" id="SSF52113">
    <property type="entry name" value="BRCT domain"/>
    <property type="match status" value="1"/>
</dbReference>
<feature type="binding site" evidence="14">
    <location>
        <position position="294"/>
    </location>
    <ligand>
        <name>NAD(+)</name>
        <dbReference type="ChEBI" id="CHEBI:57540"/>
    </ligand>
</feature>
<dbReference type="Pfam" id="PF12826">
    <property type="entry name" value="HHH_2"/>
    <property type="match status" value="1"/>
</dbReference>
<dbReference type="Proteomes" id="UP000199409">
    <property type="component" value="Unassembled WGS sequence"/>
</dbReference>
<feature type="binding site" evidence="14">
    <location>
        <position position="415"/>
    </location>
    <ligand>
        <name>Zn(2+)</name>
        <dbReference type="ChEBI" id="CHEBI:29105"/>
    </ligand>
</feature>
<dbReference type="InterPro" id="IPR004150">
    <property type="entry name" value="NAD_DNA_ligase_OB"/>
</dbReference>
<feature type="domain" description="BRCT" evidence="16">
    <location>
        <begin position="592"/>
        <end position="670"/>
    </location>
</feature>
<dbReference type="EC" id="6.5.1.2" evidence="2 14"/>
<dbReference type="GO" id="GO:0006260">
    <property type="term" value="P:DNA replication"/>
    <property type="evidence" value="ECO:0007669"/>
    <property type="project" value="UniProtKB-KW"/>
</dbReference>
<feature type="binding site" evidence="14">
    <location>
        <position position="177"/>
    </location>
    <ligand>
        <name>NAD(+)</name>
        <dbReference type="ChEBI" id="CHEBI:57540"/>
    </ligand>
</feature>
<dbReference type="HAMAP" id="MF_01588">
    <property type="entry name" value="DNA_ligase_A"/>
    <property type="match status" value="1"/>
</dbReference>
<keyword evidence="6 14" id="KW-0479">Metal-binding</keyword>
<evidence type="ECO:0000256" key="10">
    <source>
        <dbReference type="ARBA" id="ARBA00023027"/>
    </source>
</evidence>
<dbReference type="FunFam" id="1.10.150.20:FF:000007">
    <property type="entry name" value="DNA ligase"/>
    <property type="match status" value="1"/>
</dbReference>
<keyword evidence="18" id="KW-1185">Reference proteome</keyword>
<dbReference type="EMBL" id="FNQN01000004">
    <property type="protein sequence ID" value="SEA23399.1"/>
    <property type="molecule type" value="Genomic_DNA"/>
</dbReference>
<dbReference type="FunFam" id="1.10.287.610:FF:000002">
    <property type="entry name" value="DNA ligase"/>
    <property type="match status" value="1"/>
</dbReference>
<feature type="binding site" evidence="14">
    <location>
        <position position="118"/>
    </location>
    <ligand>
        <name>NAD(+)</name>
        <dbReference type="ChEBI" id="CHEBI:57540"/>
    </ligand>
</feature>
<evidence type="ECO:0000256" key="15">
    <source>
        <dbReference type="RuleBase" id="RU000618"/>
    </source>
</evidence>
<keyword evidence="8 14" id="KW-0862">Zinc</keyword>
<dbReference type="InterPro" id="IPR004149">
    <property type="entry name" value="Znf_DNAligase_C4"/>
</dbReference>
<dbReference type="FunFam" id="3.30.470.30:FF:000001">
    <property type="entry name" value="DNA ligase"/>
    <property type="match status" value="1"/>
</dbReference>
<dbReference type="InterPro" id="IPR018239">
    <property type="entry name" value="DNA_ligase_AS"/>
</dbReference>
<dbReference type="Pfam" id="PF01653">
    <property type="entry name" value="DNA_ligase_aden"/>
    <property type="match status" value="1"/>
</dbReference>
<feature type="binding site" evidence="14">
    <location>
        <position position="430"/>
    </location>
    <ligand>
        <name>Zn(2+)</name>
        <dbReference type="ChEBI" id="CHEBI:29105"/>
    </ligand>
</feature>
<organism evidence="17 18">
    <name type="scientific">Desulfuromusa kysingii</name>
    <dbReference type="NCBI Taxonomy" id="37625"/>
    <lineage>
        <taxon>Bacteria</taxon>
        <taxon>Pseudomonadati</taxon>
        <taxon>Thermodesulfobacteriota</taxon>
        <taxon>Desulfuromonadia</taxon>
        <taxon>Desulfuromonadales</taxon>
        <taxon>Geopsychrobacteraceae</taxon>
        <taxon>Desulfuromusa</taxon>
    </lineage>
</organism>
<dbReference type="Gene3D" id="6.20.10.30">
    <property type="match status" value="1"/>
</dbReference>
<proteinExistence type="inferred from homology"/>
<dbReference type="FunFam" id="1.10.150.20:FF:000006">
    <property type="entry name" value="DNA ligase"/>
    <property type="match status" value="1"/>
</dbReference>
<dbReference type="InterPro" id="IPR036420">
    <property type="entry name" value="BRCT_dom_sf"/>
</dbReference>
<keyword evidence="14" id="KW-0464">Manganese</keyword>
<dbReference type="SMART" id="SM00278">
    <property type="entry name" value="HhH1"/>
    <property type="match status" value="4"/>
</dbReference>
<dbReference type="GO" id="GO:0003677">
    <property type="term" value="F:DNA binding"/>
    <property type="evidence" value="ECO:0007669"/>
    <property type="project" value="InterPro"/>
</dbReference>
<evidence type="ECO:0000256" key="6">
    <source>
        <dbReference type="ARBA" id="ARBA00022723"/>
    </source>
</evidence>
<feature type="binding site" evidence="14">
    <location>
        <position position="412"/>
    </location>
    <ligand>
        <name>Zn(2+)</name>
        <dbReference type="ChEBI" id="CHEBI:29105"/>
    </ligand>
</feature>
<comment type="catalytic activity">
    <reaction evidence="12 14 15">
        <text>NAD(+) + (deoxyribonucleotide)n-3'-hydroxyl + 5'-phospho-(deoxyribonucleotide)m = (deoxyribonucleotide)n+m + AMP + beta-nicotinamide D-nucleotide.</text>
        <dbReference type="EC" id="6.5.1.2"/>
    </reaction>
</comment>
<dbReference type="SUPFAM" id="SSF47781">
    <property type="entry name" value="RuvA domain 2-like"/>
    <property type="match status" value="1"/>
</dbReference>
<dbReference type="PANTHER" id="PTHR23389:SF9">
    <property type="entry name" value="DNA LIGASE"/>
    <property type="match status" value="1"/>
</dbReference>
<comment type="cofactor">
    <cofactor evidence="14">
        <name>Mg(2+)</name>
        <dbReference type="ChEBI" id="CHEBI:18420"/>
    </cofactor>
    <cofactor evidence="14">
        <name>Mn(2+)</name>
        <dbReference type="ChEBI" id="CHEBI:29035"/>
    </cofactor>
</comment>
<dbReference type="SMART" id="SM00532">
    <property type="entry name" value="LIGANc"/>
    <property type="match status" value="1"/>
</dbReference>
<feature type="binding site" evidence="14">
    <location>
        <begin position="37"/>
        <end position="41"/>
    </location>
    <ligand>
        <name>NAD(+)</name>
        <dbReference type="ChEBI" id="CHEBI:57540"/>
    </ligand>
</feature>
<dbReference type="PROSITE" id="PS01056">
    <property type="entry name" value="DNA_LIGASE_N2"/>
    <property type="match status" value="1"/>
</dbReference>
<dbReference type="OrthoDB" id="9759736at2"/>
<dbReference type="Gene3D" id="2.40.50.140">
    <property type="entry name" value="Nucleic acid-binding proteins"/>
    <property type="match status" value="1"/>
</dbReference>
<protein>
    <recommendedName>
        <fullName evidence="3 14">DNA ligase</fullName>
        <ecNumber evidence="2 14">6.5.1.2</ecNumber>
    </recommendedName>
    <alternativeName>
        <fullName evidence="14">Polydeoxyribonucleotide synthase [NAD(+)]</fullName>
    </alternativeName>
</protein>
<dbReference type="InterPro" id="IPR013840">
    <property type="entry name" value="DNAligase_N"/>
</dbReference>
<dbReference type="Pfam" id="PF03119">
    <property type="entry name" value="DNA_ligase_ZBD"/>
    <property type="match status" value="1"/>
</dbReference>
<evidence type="ECO:0000256" key="4">
    <source>
        <dbReference type="ARBA" id="ARBA00022598"/>
    </source>
</evidence>
<dbReference type="GO" id="GO:0006281">
    <property type="term" value="P:DNA repair"/>
    <property type="evidence" value="ECO:0007669"/>
    <property type="project" value="UniProtKB-KW"/>
</dbReference>
<dbReference type="NCBIfam" id="TIGR00575">
    <property type="entry name" value="dnlj"/>
    <property type="match status" value="1"/>
</dbReference>
<sequence length="674" mass="75374">MTSASFKLIRQQHQKLSQQLHHHSYRYHTLDQPEITDSEYDQLLKKLLDIEAQHPELITPDSPSQRVGSTPLSGFSPAKHVTPMLSLENAFNGSDLRDFDTRVKRFLSRTEDLQYLCEPKLDGVAVALTYQQGKLIRGATRGNGLTGEDITQNVRTIGAIPLQLQNDYPEQLEVRGEIYMELEAFRKLNLQRREEGEATFANPRNLTAGSLRQLDPKLTASRTLTISCYGIGAISGEMPATHQQLLEALSHWGFKVNLSIIQTADNIEAVIDRYAELQAIRETLPYEIDGMVIKVNSIALQQELGEKSRTPRWAIAAKFPARQEQTVLESVRLQVGRTGAVTPVANLRPVNVSGVTVSSASLHNWDEISRLDVRIGDTIVVERAGDVIPDIVRVVLEKRSGNETLISEPSHCPSCGSKLIRELDEVVPRCQNLDCPARLKESLKHFCSREAMDIEGLGDRQIDQLLRLKLVNSIADLYRLRREDLFQFERMGDKLADKLLKAIAASKQRPLENFIFALGIRHVGKHLAKLIVHHFDSLEKLAATTTEELLALHEIGPQVSASIVHFFNAETNQKLLQDLQELGVNPHKEERISGDRFQGKTFVFTGSLERFSRKEGTALVEAQGGRVSGSVSKKTDYVVAGAEAGSKLTKAEQLGIQILSEDDFLQLIEQDIEK</sequence>
<dbReference type="STRING" id="37625.SAMN05660420_01537"/>
<feature type="binding site" evidence="14">
    <location>
        <position position="318"/>
    </location>
    <ligand>
        <name>NAD(+)</name>
        <dbReference type="ChEBI" id="CHEBI:57540"/>
    </ligand>
</feature>
<keyword evidence="10 14" id="KW-0520">NAD</keyword>
<evidence type="ECO:0000313" key="18">
    <source>
        <dbReference type="Proteomes" id="UP000199409"/>
    </source>
</evidence>
<dbReference type="InterPro" id="IPR001357">
    <property type="entry name" value="BRCT_dom"/>
</dbReference>
<evidence type="ECO:0000256" key="7">
    <source>
        <dbReference type="ARBA" id="ARBA00022763"/>
    </source>
</evidence>
<dbReference type="Pfam" id="PF14520">
    <property type="entry name" value="HHH_5"/>
    <property type="match status" value="1"/>
</dbReference>
<dbReference type="GO" id="GO:0005829">
    <property type="term" value="C:cytosol"/>
    <property type="evidence" value="ECO:0007669"/>
    <property type="project" value="TreeGrafter"/>
</dbReference>
<dbReference type="PROSITE" id="PS01055">
    <property type="entry name" value="DNA_LIGASE_N1"/>
    <property type="match status" value="1"/>
</dbReference>
<dbReference type="InterPro" id="IPR010994">
    <property type="entry name" value="RuvA_2-like"/>
</dbReference>
<dbReference type="PANTHER" id="PTHR23389">
    <property type="entry name" value="CHROMOSOME TRANSMISSION FIDELITY FACTOR 18"/>
    <property type="match status" value="1"/>
</dbReference>
<dbReference type="CDD" id="cd17748">
    <property type="entry name" value="BRCT_DNA_ligase_like"/>
    <property type="match status" value="1"/>
</dbReference>